<dbReference type="Gene3D" id="3.30.1330.10">
    <property type="entry name" value="PurM-like, N-terminal domain"/>
    <property type="match status" value="1"/>
</dbReference>
<dbReference type="Proteomes" id="UP001431784">
    <property type="component" value="Unassembled WGS sequence"/>
</dbReference>
<reference evidence="4" key="1">
    <citation type="submission" date="2023-02" db="EMBL/GenBank/DDBJ databases">
        <title>Description of Roseinatronobacter alkalisoli sp. nov., an alkaliphilic bacerium isolated from soda soil.</title>
        <authorList>
            <person name="Wei W."/>
        </authorList>
    </citation>
    <scope>NUCLEOTIDE SEQUENCE</scope>
    <source>
        <strain evidence="4">HJB301</strain>
    </source>
</reference>
<dbReference type="SUPFAM" id="SSF56042">
    <property type="entry name" value="PurM C-terminal domain-like"/>
    <property type="match status" value="1"/>
</dbReference>
<feature type="domain" description="PurM-like C-terminal" evidence="3">
    <location>
        <begin position="197"/>
        <end position="297"/>
    </location>
</feature>
<protein>
    <submittedName>
        <fullName evidence="4">Sll0787 family AIR synthase-like protein</fullName>
    </submittedName>
</protein>
<dbReference type="PANTHER" id="PTHR30270">
    <property type="entry name" value="THIAMINE-MONOPHOSPHATE KINASE"/>
    <property type="match status" value="1"/>
</dbReference>
<feature type="domain" description="PurM-like N-terminal" evidence="2">
    <location>
        <begin position="43"/>
        <end position="148"/>
    </location>
</feature>
<name>A0ABT5TDD8_9RHOB</name>
<dbReference type="RefSeq" id="WP_274353811.1">
    <property type="nucleotide sequence ID" value="NZ_JAQZSM010000025.1"/>
</dbReference>
<keyword evidence="5" id="KW-1185">Reference proteome</keyword>
<dbReference type="NCBIfam" id="TIGR04049">
    <property type="entry name" value="AIR_rel_sll0787"/>
    <property type="match status" value="1"/>
</dbReference>
<dbReference type="PANTHER" id="PTHR30270:SF0">
    <property type="entry name" value="THIAMINE-MONOPHOSPHATE KINASE"/>
    <property type="match status" value="1"/>
</dbReference>
<dbReference type="EMBL" id="JAQZSM010000025">
    <property type="protein sequence ID" value="MDD7973139.1"/>
    <property type="molecule type" value="Genomic_DNA"/>
</dbReference>
<proteinExistence type="predicted"/>
<gene>
    <name evidence="4" type="ORF">PUT78_18805</name>
</gene>
<comment type="caution">
    <text evidence="4">The sequence shown here is derived from an EMBL/GenBank/DDBJ whole genome shotgun (WGS) entry which is preliminary data.</text>
</comment>
<dbReference type="Pfam" id="PF00586">
    <property type="entry name" value="AIRS"/>
    <property type="match status" value="1"/>
</dbReference>
<dbReference type="Gene3D" id="3.90.650.10">
    <property type="entry name" value="PurM-like C-terminal domain"/>
    <property type="match status" value="1"/>
</dbReference>
<dbReference type="InterPro" id="IPR016188">
    <property type="entry name" value="PurM-like_N"/>
</dbReference>
<dbReference type="Pfam" id="PF02769">
    <property type="entry name" value="AIRS_C"/>
    <property type="match status" value="1"/>
</dbReference>
<evidence type="ECO:0000256" key="1">
    <source>
        <dbReference type="ARBA" id="ARBA00022977"/>
    </source>
</evidence>
<dbReference type="InterPro" id="IPR006283">
    <property type="entry name" value="ThiL-like"/>
</dbReference>
<dbReference type="InterPro" id="IPR024030">
    <property type="entry name" value="AIR_synthase-rel_sll0787"/>
</dbReference>
<accession>A0ABT5TDD8</accession>
<dbReference type="InterPro" id="IPR010918">
    <property type="entry name" value="PurM-like_C_dom"/>
</dbReference>
<organism evidence="4 5">
    <name type="scientific">Roseinatronobacter alkalisoli</name>
    <dbReference type="NCBI Taxonomy" id="3028235"/>
    <lineage>
        <taxon>Bacteria</taxon>
        <taxon>Pseudomonadati</taxon>
        <taxon>Pseudomonadota</taxon>
        <taxon>Alphaproteobacteria</taxon>
        <taxon>Rhodobacterales</taxon>
        <taxon>Paracoccaceae</taxon>
        <taxon>Roseinatronobacter</taxon>
    </lineage>
</organism>
<dbReference type="CDD" id="cd02192">
    <property type="entry name" value="PurM-like3"/>
    <property type="match status" value="1"/>
</dbReference>
<evidence type="ECO:0000259" key="3">
    <source>
        <dbReference type="Pfam" id="PF02769"/>
    </source>
</evidence>
<dbReference type="InterPro" id="IPR036676">
    <property type="entry name" value="PurM-like_C_sf"/>
</dbReference>
<sequence length="325" mass="33692">MTGPGPYTLAPRLRAHPAIRSKLGIARAAGMLGLTAGSAGRPGDDAAMIATADGVDLLAGEGFIPAFVQADPWFAGWCGVMVNLSDIAAMGGRARALIDMVWAPDEASALPLMTGLRDAAAAYGVPLVGGHTNFAASELNLAVSVLGKATVPVTSFDARPGDVLLAAIDHRGHYVNFDNYCAALDAPHARLRGDLALLPELAEAGLLNAGKDISQGGIAGTALMLAECSNVAIALDLDQITPPDGVGLERWMRSFPSFGFLLSVSRENAGKVCNAFRARGIWASRIGAVSEGSRVDLIQGQDTALFWDYASAPYLSFSGKETANA</sequence>
<evidence type="ECO:0000313" key="4">
    <source>
        <dbReference type="EMBL" id="MDD7973139.1"/>
    </source>
</evidence>
<dbReference type="InterPro" id="IPR011413">
    <property type="entry name" value="UCP036540_AIR"/>
</dbReference>
<dbReference type="SUPFAM" id="SSF55326">
    <property type="entry name" value="PurM N-terminal domain-like"/>
    <property type="match status" value="1"/>
</dbReference>
<evidence type="ECO:0000259" key="2">
    <source>
        <dbReference type="Pfam" id="PF00586"/>
    </source>
</evidence>
<keyword evidence="1" id="KW-0784">Thiamine biosynthesis</keyword>
<dbReference type="InterPro" id="IPR036921">
    <property type="entry name" value="PurM-like_N_sf"/>
</dbReference>
<evidence type="ECO:0000313" key="5">
    <source>
        <dbReference type="Proteomes" id="UP001431784"/>
    </source>
</evidence>